<dbReference type="SUPFAM" id="SSF48452">
    <property type="entry name" value="TPR-like"/>
    <property type="match status" value="1"/>
</dbReference>
<evidence type="ECO:0000313" key="1">
    <source>
        <dbReference type="EMBL" id="RAL52341.1"/>
    </source>
</evidence>
<dbReference type="Proteomes" id="UP000249390">
    <property type="component" value="Unassembled WGS sequence"/>
</dbReference>
<dbReference type="EMBL" id="NQVE01000034">
    <property type="protein sequence ID" value="RAL52341.1"/>
    <property type="molecule type" value="Genomic_DNA"/>
</dbReference>
<dbReference type="InterPro" id="IPR011990">
    <property type="entry name" value="TPR-like_helical_dom_sf"/>
</dbReference>
<protein>
    <submittedName>
        <fullName evidence="1">Uncharacterized protein</fullName>
    </submittedName>
</protein>
<dbReference type="PANTHER" id="PTHR47868">
    <property type="entry name" value="OS05G0457700 PROTEIN"/>
    <property type="match status" value="1"/>
</dbReference>
<keyword evidence="2" id="KW-1185">Reference proteome</keyword>
<proteinExistence type="predicted"/>
<sequence>MAEKLDCRKAMGKSGKPTCGRERRFRHYSLGRSWETLGSVIIDASWRFAAVTTMKMTKTMLIGIICSMIKIADKLLRAKRLGFASAFLRPPALAAPPPFRAFSNKSGLDVSLNVNPIALQMTNYALSLARSQMSDDAYAQAQLVLEQCYSIHSDKSARGVVLLAMARLLYHRGNYEDAIEKLQKIQDSSLSSIIVRVAAAEALVGLHLELGQDDAATAAADMCLQFLESMKLDIECEGFEVLGDHSKAFKGLVELIRGNAESAMSYFPKVLDEGCSSIVMGRCTGNAALTYGEFLHHMRDFEMAKKMYTRVIGEEESPGMEYNNLHQLLACNMSYEDTILGATCALGQLEAHLGNFDNAEKMLTAALKKAEQTFGDRHHKVGVILTCIALLYRHKATVEQSTSLLIQEGLYRRAVEVFKAPPLEFEGLTYREVLLSHMTSHEFLLAHLLGGYAEILCLQQNRKAEGERMKLWAESAWRNRTLSLAEALEPPSKTSSKVAVIDTRVCRII</sequence>
<gene>
    <name evidence="1" type="ORF">DM860_007198</name>
</gene>
<organism evidence="1 2">
    <name type="scientific">Cuscuta australis</name>
    <dbReference type="NCBI Taxonomy" id="267555"/>
    <lineage>
        <taxon>Eukaryota</taxon>
        <taxon>Viridiplantae</taxon>
        <taxon>Streptophyta</taxon>
        <taxon>Embryophyta</taxon>
        <taxon>Tracheophyta</taxon>
        <taxon>Spermatophyta</taxon>
        <taxon>Magnoliopsida</taxon>
        <taxon>eudicotyledons</taxon>
        <taxon>Gunneridae</taxon>
        <taxon>Pentapetalae</taxon>
        <taxon>asterids</taxon>
        <taxon>lamiids</taxon>
        <taxon>Solanales</taxon>
        <taxon>Convolvulaceae</taxon>
        <taxon>Cuscuteae</taxon>
        <taxon>Cuscuta</taxon>
        <taxon>Cuscuta subgen. Grammica</taxon>
        <taxon>Cuscuta sect. Cleistogrammica</taxon>
    </lineage>
</organism>
<dbReference type="PANTHER" id="PTHR47868:SF2">
    <property type="entry name" value="OS05G0457700 PROTEIN"/>
    <property type="match status" value="1"/>
</dbReference>
<name>A0A328E787_9ASTE</name>
<dbReference type="AlphaFoldDB" id="A0A328E787"/>
<reference evidence="1 2" key="1">
    <citation type="submission" date="2018-06" db="EMBL/GenBank/DDBJ databases">
        <title>The Genome of Cuscuta australis (Dodder) Provides Insight into the Evolution of Plant Parasitism.</title>
        <authorList>
            <person name="Liu H."/>
        </authorList>
    </citation>
    <scope>NUCLEOTIDE SEQUENCE [LARGE SCALE GENOMIC DNA]</scope>
    <source>
        <strain evidence="2">cv. Yunnan</strain>
        <tissue evidence="1">Vines</tissue>
    </source>
</reference>
<comment type="caution">
    <text evidence="1">The sequence shown here is derived from an EMBL/GenBank/DDBJ whole genome shotgun (WGS) entry which is preliminary data.</text>
</comment>
<dbReference type="Gene3D" id="1.25.40.10">
    <property type="entry name" value="Tetratricopeptide repeat domain"/>
    <property type="match status" value="2"/>
</dbReference>
<evidence type="ECO:0000313" key="2">
    <source>
        <dbReference type="Proteomes" id="UP000249390"/>
    </source>
</evidence>
<accession>A0A328E787</accession>
<dbReference type="Pfam" id="PF13374">
    <property type="entry name" value="TPR_10"/>
    <property type="match status" value="1"/>
</dbReference>
<dbReference type="GO" id="GO:0005739">
    <property type="term" value="C:mitochondrion"/>
    <property type="evidence" value="ECO:0007669"/>
    <property type="project" value="TreeGrafter"/>
</dbReference>